<name>A0AAD4W665_PRUDU</name>
<organism evidence="3 4">
    <name type="scientific">Prunus dulcis</name>
    <name type="common">Almond</name>
    <name type="synonym">Amygdalus dulcis</name>
    <dbReference type="NCBI Taxonomy" id="3755"/>
    <lineage>
        <taxon>Eukaryota</taxon>
        <taxon>Viridiplantae</taxon>
        <taxon>Streptophyta</taxon>
        <taxon>Embryophyta</taxon>
        <taxon>Tracheophyta</taxon>
        <taxon>Spermatophyta</taxon>
        <taxon>Magnoliopsida</taxon>
        <taxon>eudicotyledons</taxon>
        <taxon>Gunneridae</taxon>
        <taxon>Pentapetalae</taxon>
        <taxon>rosids</taxon>
        <taxon>fabids</taxon>
        <taxon>Rosales</taxon>
        <taxon>Rosaceae</taxon>
        <taxon>Amygdaloideae</taxon>
        <taxon>Amygdaleae</taxon>
        <taxon>Prunus</taxon>
    </lineage>
</organism>
<dbReference type="Pfam" id="PF22936">
    <property type="entry name" value="Pol_BBD"/>
    <property type="match status" value="1"/>
</dbReference>
<dbReference type="SMART" id="SM00343">
    <property type="entry name" value="ZnF_C2HC"/>
    <property type="match status" value="1"/>
</dbReference>
<keyword evidence="1" id="KW-0863">Zinc-finger</keyword>
<dbReference type="Proteomes" id="UP001054821">
    <property type="component" value="Chromosome 3"/>
</dbReference>
<reference evidence="3 4" key="1">
    <citation type="journal article" date="2022" name="G3 (Bethesda)">
        <title>Whole-genome sequence and methylome profiling of the almond [Prunus dulcis (Mill.) D.A. Webb] cultivar 'Nonpareil'.</title>
        <authorList>
            <person name="D'Amico-Willman K.M."/>
            <person name="Ouma W.Z."/>
            <person name="Meulia T."/>
            <person name="Sideli G.M."/>
            <person name="Gradziel T.M."/>
            <person name="Fresnedo-Ramirez J."/>
        </authorList>
    </citation>
    <scope>NUCLEOTIDE SEQUENCE [LARGE SCALE GENOMIC DNA]</scope>
    <source>
        <strain evidence="3">Clone GOH B32 T37-40</strain>
    </source>
</reference>
<evidence type="ECO:0000259" key="2">
    <source>
        <dbReference type="PROSITE" id="PS50158"/>
    </source>
</evidence>
<evidence type="ECO:0000313" key="4">
    <source>
        <dbReference type="Proteomes" id="UP001054821"/>
    </source>
</evidence>
<dbReference type="Gene3D" id="4.10.60.10">
    <property type="entry name" value="Zinc finger, CCHC-type"/>
    <property type="match status" value="1"/>
</dbReference>
<protein>
    <recommendedName>
        <fullName evidence="2">CCHC-type domain-containing protein</fullName>
    </recommendedName>
</protein>
<dbReference type="InterPro" id="IPR054722">
    <property type="entry name" value="PolX-like_BBD"/>
</dbReference>
<keyword evidence="4" id="KW-1185">Reference proteome</keyword>
<dbReference type="SUPFAM" id="SSF57756">
    <property type="entry name" value="Retrovirus zinc finger-like domains"/>
    <property type="match status" value="1"/>
</dbReference>
<evidence type="ECO:0000256" key="1">
    <source>
        <dbReference type="PROSITE-ProRule" id="PRU00047"/>
    </source>
</evidence>
<evidence type="ECO:0000313" key="3">
    <source>
        <dbReference type="EMBL" id="KAI5337640.1"/>
    </source>
</evidence>
<feature type="domain" description="CCHC-type" evidence="2">
    <location>
        <begin position="20"/>
        <end position="34"/>
    </location>
</feature>
<dbReference type="EMBL" id="JAJFAZ020000003">
    <property type="protein sequence ID" value="KAI5337640.1"/>
    <property type="molecule type" value="Genomic_DNA"/>
</dbReference>
<dbReference type="PROSITE" id="PS50158">
    <property type="entry name" value="ZF_CCHC"/>
    <property type="match status" value="1"/>
</dbReference>
<dbReference type="GO" id="GO:0008270">
    <property type="term" value="F:zinc ion binding"/>
    <property type="evidence" value="ECO:0007669"/>
    <property type="project" value="UniProtKB-KW"/>
</dbReference>
<sequence>MCKHFGKLHFGECRFKGKPKCYNCDKFGHISKDCYSKKPVQQLQYAAQVTSTPTMFYVNNAADKRSMEDVWYLDSGCSNHMTGREDVLIDIDKSITAKVAMGTGQLVDVIGKGSLMVETKMEKKKILRRCC</sequence>
<gene>
    <name evidence="3" type="ORF">L3X38_016911</name>
</gene>
<accession>A0AAD4W665</accession>
<comment type="caution">
    <text evidence="3">The sequence shown here is derived from an EMBL/GenBank/DDBJ whole genome shotgun (WGS) entry which is preliminary data.</text>
</comment>
<dbReference type="InterPro" id="IPR001878">
    <property type="entry name" value="Znf_CCHC"/>
</dbReference>
<proteinExistence type="predicted"/>
<keyword evidence="1" id="KW-0862">Zinc</keyword>
<keyword evidence="1" id="KW-0479">Metal-binding</keyword>
<dbReference type="AlphaFoldDB" id="A0AAD4W665"/>
<dbReference type="GO" id="GO:0003676">
    <property type="term" value="F:nucleic acid binding"/>
    <property type="evidence" value="ECO:0007669"/>
    <property type="project" value="InterPro"/>
</dbReference>
<dbReference type="InterPro" id="IPR036875">
    <property type="entry name" value="Znf_CCHC_sf"/>
</dbReference>
<dbReference type="Pfam" id="PF00098">
    <property type="entry name" value="zf-CCHC"/>
    <property type="match status" value="1"/>
</dbReference>